<evidence type="ECO:0000259" key="1">
    <source>
        <dbReference type="Pfam" id="PF01850"/>
    </source>
</evidence>
<organism evidence="2 3">
    <name type="scientific">Desulfuromonas soudanensis</name>
    <dbReference type="NCBI Taxonomy" id="1603606"/>
    <lineage>
        <taxon>Bacteria</taxon>
        <taxon>Pseudomonadati</taxon>
        <taxon>Thermodesulfobacteriota</taxon>
        <taxon>Desulfuromonadia</taxon>
        <taxon>Desulfuromonadales</taxon>
        <taxon>Desulfuromonadaceae</taxon>
        <taxon>Desulfuromonas</taxon>
    </lineage>
</organism>
<protein>
    <submittedName>
        <fullName evidence="2">PilT domain-containing protein</fullName>
    </submittedName>
</protein>
<keyword evidence="3" id="KW-1185">Reference proteome</keyword>
<dbReference type="AlphaFoldDB" id="A0A0M4D198"/>
<accession>A0A0M4D198</accession>
<sequence length="131" mass="13930">MLILDTCALIFDALDPERLSKKATAAIAQADAAGKLACCDISLWEIAMLVAKGRLDPGTNALEFIQLVLAARKIVVIPITPEIAVKSALAEFCPHGDPADRLIAASTLIHKAKLVTSDRKLATVSGLQVIW</sequence>
<dbReference type="Pfam" id="PF01850">
    <property type="entry name" value="PIN"/>
    <property type="match status" value="1"/>
</dbReference>
<gene>
    <name evidence="2" type="ORF">DSOUD_1040</name>
</gene>
<dbReference type="RefSeq" id="WP_053549991.1">
    <property type="nucleotide sequence ID" value="NZ_CP010802.1"/>
</dbReference>
<reference evidence="2 3" key="1">
    <citation type="submission" date="2015-07" db="EMBL/GenBank/DDBJ databases">
        <title>Isolation and Genomic Characterization of a Novel Halophilic Metal-Reducing Deltaproteobacterium from the Deep Subsurface.</title>
        <authorList>
            <person name="Badalamenti J.P."/>
            <person name="Summers Z.M."/>
            <person name="Gralnick J.A."/>
            <person name="Bond D.R."/>
        </authorList>
    </citation>
    <scope>NUCLEOTIDE SEQUENCE [LARGE SCALE GENOMIC DNA]</scope>
    <source>
        <strain evidence="2 3">WTL</strain>
    </source>
</reference>
<dbReference type="Gene3D" id="3.40.50.1010">
    <property type="entry name" value="5'-nuclease"/>
    <property type="match status" value="1"/>
</dbReference>
<dbReference type="STRING" id="1603606.DSOUD_1040"/>
<dbReference type="InterPro" id="IPR052919">
    <property type="entry name" value="TA_system_RNase"/>
</dbReference>
<dbReference type="OrthoDB" id="9798990at2"/>
<dbReference type="EMBL" id="CP010802">
    <property type="protein sequence ID" value="ALC15826.1"/>
    <property type="molecule type" value="Genomic_DNA"/>
</dbReference>
<dbReference type="PATRIC" id="fig|1603606.3.peg.1143"/>
<evidence type="ECO:0000313" key="2">
    <source>
        <dbReference type="EMBL" id="ALC15826.1"/>
    </source>
</evidence>
<name>A0A0M4D198_9BACT</name>
<evidence type="ECO:0000313" key="3">
    <source>
        <dbReference type="Proteomes" id="UP000057158"/>
    </source>
</evidence>
<dbReference type="CDD" id="cd09872">
    <property type="entry name" value="PIN_Sll0205-like"/>
    <property type="match status" value="1"/>
</dbReference>
<dbReference type="SUPFAM" id="SSF88723">
    <property type="entry name" value="PIN domain-like"/>
    <property type="match status" value="1"/>
</dbReference>
<dbReference type="InterPro" id="IPR002716">
    <property type="entry name" value="PIN_dom"/>
</dbReference>
<feature type="domain" description="PIN" evidence="1">
    <location>
        <begin position="3"/>
        <end position="125"/>
    </location>
</feature>
<dbReference type="InterPro" id="IPR041705">
    <property type="entry name" value="PIN_Sll0205"/>
</dbReference>
<dbReference type="KEGG" id="des:DSOUD_1040"/>
<dbReference type="PANTHER" id="PTHR36173:SF1">
    <property type="entry name" value="RIBONUCLEASE VAPC22"/>
    <property type="match status" value="1"/>
</dbReference>
<dbReference type="Proteomes" id="UP000057158">
    <property type="component" value="Chromosome"/>
</dbReference>
<dbReference type="InterPro" id="IPR029060">
    <property type="entry name" value="PIN-like_dom_sf"/>
</dbReference>
<proteinExistence type="predicted"/>
<dbReference type="PANTHER" id="PTHR36173">
    <property type="entry name" value="RIBONUCLEASE VAPC16-RELATED"/>
    <property type="match status" value="1"/>
</dbReference>